<dbReference type="InterPro" id="IPR052188">
    <property type="entry name" value="Ni-pincer_cofactor_biosynth"/>
</dbReference>
<name>D9PXL2_METTM</name>
<evidence type="ECO:0000313" key="2">
    <source>
        <dbReference type="Proteomes" id="UP000000345"/>
    </source>
</evidence>
<dbReference type="InterPro" id="IPR005232">
    <property type="entry name" value="LarE"/>
</dbReference>
<dbReference type="EMBL" id="CP001710">
    <property type="protein sequence ID" value="ADL58960.1"/>
    <property type="molecule type" value="Genomic_DNA"/>
</dbReference>
<dbReference type="InterPro" id="IPR014729">
    <property type="entry name" value="Rossmann-like_a/b/a_fold"/>
</dbReference>
<keyword evidence="2" id="KW-1185">Reference proteome</keyword>
<dbReference type="CDD" id="cd01990">
    <property type="entry name" value="LarE-like"/>
    <property type="match status" value="1"/>
</dbReference>
<gene>
    <name evidence="1" type="ordered locus">MTBMA_c13730</name>
</gene>
<evidence type="ECO:0000313" key="1">
    <source>
        <dbReference type="EMBL" id="ADL58960.1"/>
    </source>
</evidence>
<dbReference type="SUPFAM" id="SSF52402">
    <property type="entry name" value="Adenine nucleotide alpha hydrolases-like"/>
    <property type="match status" value="1"/>
</dbReference>
<accession>D9PXL2</accession>
<dbReference type="GO" id="GO:0016783">
    <property type="term" value="F:sulfurtransferase activity"/>
    <property type="evidence" value="ECO:0007669"/>
    <property type="project" value="InterPro"/>
</dbReference>
<dbReference type="AlphaFoldDB" id="D9PXL2"/>
<dbReference type="NCBIfam" id="TIGR00268">
    <property type="entry name" value="ATP-dependent sacrificial sulfur transferase LarE"/>
    <property type="match status" value="1"/>
</dbReference>
<organism evidence="1 2">
    <name type="scientific">Methanothermobacter marburgensis (strain ATCC BAA-927 / DSM 2133 / JCM 14651 / NBRC 100331 / OCM 82 / Marburg)</name>
    <name type="common">Methanobacterium thermoautotrophicum</name>
    <dbReference type="NCBI Taxonomy" id="79929"/>
    <lineage>
        <taxon>Archaea</taxon>
        <taxon>Methanobacteriati</taxon>
        <taxon>Methanobacteriota</taxon>
        <taxon>Methanomada group</taxon>
        <taxon>Methanobacteria</taxon>
        <taxon>Methanobacteriales</taxon>
        <taxon>Methanobacteriaceae</taxon>
        <taxon>Methanothermobacter</taxon>
    </lineage>
</organism>
<dbReference type="PANTHER" id="PTHR43169">
    <property type="entry name" value="EXSB FAMILY PROTEIN"/>
    <property type="match status" value="1"/>
</dbReference>
<dbReference type="KEGG" id="mmg:MTBMA_c13730"/>
<proteinExistence type="predicted"/>
<reference key="1">
    <citation type="submission" date="2009-08" db="EMBL/GenBank/DDBJ databases">
        <title>The genome sequence of Methanothermobacter marburgensis.</title>
        <authorList>
            <person name="Kaster A."/>
            <person name="Seedorf H."/>
            <person name="Goenrich M."/>
            <person name="Wiezer A."/>
            <person name="Liesegang H."/>
            <person name="Thauer R."/>
            <person name="Gottschalk G."/>
        </authorList>
    </citation>
    <scope>NUCLEOTIDE SEQUENCE</scope>
    <source>
        <strain>Marburg</strain>
    </source>
</reference>
<protein>
    <submittedName>
        <fullName evidence="1">Predicted ATP-utilizing enzyme</fullName>
    </submittedName>
</protein>
<dbReference type="Proteomes" id="UP000000345">
    <property type="component" value="Chromosome"/>
</dbReference>
<dbReference type="PANTHER" id="PTHR43169:SF2">
    <property type="entry name" value="NAD_GMP SYNTHASE DOMAIN-CONTAINING PROTEIN"/>
    <property type="match status" value="1"/>
</dbReference>
<dbReference type="OrthoDB" id="61764at2157"/>
<dbReference type="HOGENOM" id="CLU_061181_0_0_2"/>
<reference evidence="1 2" key="2">
    <citation type="journal article" date="2010" name="J. Bacteriol.">
        <title>Complete genome sequence of Methanothermobacter marburgensis, a methanoarchaeon model organism.</title>
        <authorList>
            <person name="Liesegang H."/>
            <person name="Kaster A.K."/>
            <person name="Wiezer A."/>
            <person name="Goenrich M."/>
            <person name="Wollherr A."/>
            <person name="Seedorf H."/>
            <person name="Gottschalk G."/>
            <person name="Thauer R.K."/>
        </authorList>
    </citation>
    <scope>NUCLEOTIDE SEQUENCE [LARGE SCALE GENOMIC DNA]</scope>
    <source>
        <strain evidence="2">ATCC BAA-927 / DSM 2133 / JCM 14651 / NBRC 100331 / OCM 82 / Marburg</strain>
    </source>
</reference>
<sequence length="361" mass="40475">MDLESKIKKVKDALKGRKVAVGFSCGADSTALLDIAGDSADEVAAFTVDTGFMPPGFIENASSIAGSLGVEHFIINRPLLENQEFVSNTPERCLVCKNIIYSSILSEARKRGFEAVLDGTTASDMFEDRPGTLVNHLLGIETPLLDAGITRSDVLEYLKKRNLEYSENTTCLATRIKDQEITPERINRVSYAETLVRGLYGEGIVRVRHEGDSAIIEVDEPERLLNAANLRHIENELRAVGFKRVLLDLTGYREGKKDIVLYRPCRDAESRIMFEVKLPYHIDIKETCEKLEERKPRCSEKMGVVMVEVGESNVTIFRNGKIVARRVVDREDAEEVLLEVLPHIIRAHEDMESQNHSQSEA</sequence>
<dbReference type="STRING" id="79929.MTBMA_c13730"/>
<dbReference type="PaxDb" id="79929-MTBMA_c13730"/>
<dbReference type="Gene3D" id="3.40.50.620">
    <property type="entry name" value="HUPs"/>
    <property type="match status" value="1"/>
</dbReference>